<dbReference type="InterPro" id="IPR021074">
    <property type="entry name" value="Formate_DH_dsu"/>
</dbReference>
<dbReference type="KEGG" id="atw:C0099_14820"/>
<dbReference type="OrthoDB" id="8527650at2"/>
<dbReference type="Pfam" id="PF11390">
    <property type="entry name" value="FdsD"/>
    <property type="match status" value="1"/>
</dbReference>
<reference evidence="1 2" key="1">
    <citation type="submission" date="2018-01" db="EMBL/GenBank/DDBJ databases">
        <authorList>
            <person name="Fu G.-Y."/>
        </authorList>
    </citation>
    <scope>NUCLEOTIDE SEQUENCE [LARGE SCALE GENOMIC DNA]</scope>
    <source>
        <strain evidence="1 2">SY39</strain>
    </source>
</reference>
<dbReference type="Proteomes" id="UP000242205">
    <property type="component" value="Chromosome"/>
</dbReference>
<name>A0A2I6SA07_9RHOO</name>
<dbReference type="AlphaFoldDB" id="A0A2I6SA07"/>
<protein>
    <submittedName>
        <fullName evidence="1">Formate dehydrogenase</fullName>
    </submittedName>
</protein>
<gene>
    <name evidence="1" type="ORF">C0099_14820</name>
</gene>
<evidence type="ECO:0000313" key="2">
    <source>
        <dbReference type="Proteomes" id="UP000242205"/>
    </source>
</evidence>
<keyword evidence="2" id="KW-1185">Reference proteome</keyword>
<dbReference type="EMBL" id="CP025682">
    <property type="protein sequence ID" value="AUN96098.1"/>
    <property type="molecule type" value="Genomic_DNA"/>
</dbReference>
<accession>A0A2I6SA07</accession>
<evidence type="ECO:0000313" key="1">
    <source>
        <dbReference type="EMBL" id="AUN96098.1"/>
    </source>
</evidence>
<proteinExistence type="predicted"/>
<sequence length="84" mass="9255">MNIQTLIKMANQIGTFFEPEVALEIAADDTANHIHRFWDPRMRRALIAHVDANGDAELLAVVAAALTRHRDTLLGSVTPHLEAA</sequence>
<dbReference type="RefSeq" id="WP_102248142.1">
    <property type="nucleotide sequence ID" value="NZ_CP025682.1"/>
</dbReference>
<organism evidence="1 2">
    <name type="scientific">Pseudazoarcus pumilus</name>
    <dbReference type="NCBI Taxonomy" id="2067960"/>
    <lineage>
        <taxon>Bacteria</taxon>
        <taxon>Pseudomonadati</taxon>
        <taxon>Pseudomonadota</taxon>
        <taxon>Betaproteobacteria</taxon>
        <taxon>Rhodocyclales</taxon>
        <taxon>Zoogloeaceae</taxon>
        <taxon>Pseudazoarcus</taxon>
    </lineage>
</organism>